<dbReference type="InterPro" id="IPR018040">
    <property type="entry name" value="Pectinesterase_Tyr_AS"/>
</dbReference>
<keyword evidence="10" id="KW-1015">Disulfide bond</keyword>
<comment type="caution">
    <text evidence="18">The sequence shown here is derived from an EMBL/GenBank/DDBJ whole genome shotgun (WGS) entry which is preliminary data.</text>
</comment>
<keyword evidence="6 16" id="KW-0134">Cell wall</keyword>
<dbReference type="EMBL" id="WHWC01000012">
    <property type="protein sequence ID" value="KAG8372928.1"/>
    <property type="molecule type" value="Genomic_DNA"/>
</dbReference>
<evidence type="ECO:0000256" key="8">
    <source>
        <dbReference type="ARBA" id="ARBA00022801"/>
    </source>
</evidence>
<evidence type="ECO:0000256" key="13">
    <source>
        <dbReference type="ARBA" id="ARBA00047928"/>
    </source>
</evidence>
<dbReference type="InterPro" id="IPR012334">
    <property type="entry name" value="Pectin_lyas_fold"/>
</dbReference>
<dbReference type="CDD" id="cd15798">
    <property type="entry name" value="PMEI-like_3"/>
    <property type="match status" value="1"/>
</dbReference>
<evidence type="ECO:0000256" key="5">
    <source>
        <dbReference type="ARBA" id="ARBA00013229"/>
    </source>
</evidence>
<comment type="similarity">
    <text evidence="4">In the C-terminal section; belongs to the pectinesterase family.</text>
</comment>
<dbReference type="GO" id="GO:0042545">
    <property type="term" value="P:cell wall modification"/>
    <property type="evidence" value="ECO:0007669"/>
    <property type="project" value="UniProtKB-UniRule"/>
</dbReference>
<reference evidence="18" key="1">
    <citation type="submission" date="2019-10" db="EMBL/GenBank/DDBJ databases">
        <authorList>
            <person name="Zhang R."/>
            <person name="Pan Y."/>
            <person name="Wang J."/>
            <person name="Ma R."/>
            <person name="Yu S."/>
        </authorList>
    </citation>
    <scope>NUCLEOTIDE SEQUENCE</scope>
    <source>
        <strain evidence="18">LA-IB0</strain>
        <tissue evidence="18">Leaf</tissue>
    </source>
</reference>
<dbReference type="InterPro" id="IPR033131">
    <property type="entry name" value="Pectinesterase_Asp_AS"/>
</dbReference>
<evidence type="ECO:0000256" key="4">
    <source>
        <dbReference type="ARBA" id="ARBA00007786"/>
    </source>
</evidence>
<comment type="similarity">
    <text evidence="3">In the N-terminal section; belongs to the PMEI family.</text>
</comment>
<dbReference type="FunFam" id="2.160.20.10:FF:000001">
    <property type="entry name" value="Pectinesterase"/>
    <property type="match status" value="1"/>
</dbReference>
<dbReference type="PROSITE" id="PS00800">
    <property type="entry name" value="PECTINESTERASE_1"/>
    <property type="match status" value="1"/>
</dbReference>
<evidence type="ECO:0000256" key="7">
    <source>
        <dbReference type="ARBA" id="ARBA00022525"/>
    </source>
</evidence>
<evidence type="ECO:0000256" key="12">
    <source>
        <dbReference type="ARBA" id="ARBA00023316"/>
    </source>
</evidence>
<dbReference type="GO" id="GO:0030599">
    <property type="term" value="F:pectinesterase activity"/>
    <property type="evidence" value="ECO:0007669"/>
    <property type="project" value="UniProtKB-UniRule"/>
</dbReference>
<evidence type="ECO:0000256" key="15">
    <source>
        <dbReference type="PROSITE-ProRule" id="PRU10040"/>
    </source>
</evidence>
<dbReference type="SUPFAM" id="SSF101148">
    <property type="entry name" value="Plant invertase/pectin methylesterase inhibitor"/>
    <property type="match status" value="1"/>
</dbReference>
<evidence type="ECO:0000256" key="14">
    <source>
        <dbReference type="ARBA" id="ARBA00057335"/>
    </source>
</evidence>
<keyword evidence="9 16" id="KW-0063">Aspartyl esterase</keyword>
<dbReference type="Pfam" id="PF04043">
    <property type="entry name" value="PMEI"/>
    <property type="match status" value="1"/>
</dbReference>
<dbReference type="GO" id="GO:0045490">
    <property type="term" value="P:pectin catabolic process"/>
    <property type="evidence" value="ECO:0007669"/>
    <property type="project" value="UniProtKB-UniRule"/>
</dbReference>
<evidence type="ECO:0000313" key="19">
    <source>
        <dbReference type="Proteomes" id="UP000826271"/>
    </source>
</evidence>
<dbReference type="InterPro" id="IPR035513">
    <property type="entry name" value="Invertase/methylesterase_inhib"/>
</dbReference>
<dbReference type="Proteomes" id="UP000826271">
    <property type="component" value="Unassembled WGS sequence"/>
</dbReference>
<keyword evidence="11" id="KW-0325">Glycoprotein</keyword>
<feature type="domain" description="Pectinesterase inhibitor" evidence="17">
    <location>
        <begin position="51"/>
        <end position="201"/>
    </location>
</feature>
<evidence type="ECO:0000259" key="17">
    <source>
        <dbReference type="SMART" id="SM00856"/>
    </source>
</evidence>
<feature type="active site" evidence="15">
    <location>
        <position position="416"/>
    </location>
</feature>
<dbReference type="SMART" id="SM00856">
    <property type="entry name" value="PMEI"/>
    <property type="match status" value="1"/>
</dbReference>
<dbReference type="InterPro" id="IPR000070">
    <property type="entry name" value="Pectinesterase_cat"/>
</dbReference>
<dbReference type="PANTHER" id="PTHR31707">
    <property type="entry name" value="PECTINESTERASE"/>
    <property type="match status" value="1"/>
</dbReference>
<evidence type="ECO:0000313" key="18">
    <source>
        <dbReference type="EMBL" id="KAG8372928.1"/>
    </source>
</evidence>
<evidence type="ECO:0000256" key="11">
    <source>
        <dbReference type="ARBA" id="ARBA00023180"/>
    </source>
</evidence>
<evidence type="ECO:0000256" key="16">
    <source>
        <dbReference type="RuleBase" id="RU000589"/>
    </source>
</evidence>
<comment type="function">
    <text evidence="14 16">Acts in the modification of cell walls via demethylesterification of cell wall pectin.</text>
</comment>
<keyword evidence="19" id="KW-1185">Reference proteome</keyword>
<dbReference type="Gene3D" id="2.160.20.10">
    <property type="entry name" value="Single-stranded right-handed beta-helix, Pectin lyase-like"/>
    <property type="match status" value="1"/>
</dbReference>
<accession>A0AAV6WR42</accession>
<evidence type="ECO:0000256" key="9">
    <source>
        <dbReference type="ARBA" id="ARBA00023085"/>
    </source>
</evidence>
<keyword evidence="7 16" id="KW-0964">Secreted</keyword>
<dbReference type="GO" id="GO:0004857">
    <property type="term" value="F:enzyme inhibitor activity"/>
    <property type="evidence" value="ECO:0007669"/>
    <property type="project" value="InterPro"/>
</dbReference>
<dbReference type="SUPFAM" id="SSF51126">
    <property type="entry name" value="Pectin lyase-like"/>
    <property type="match status" value="1"/>
</dbReference>
<dbReference type="Pfam" id="PF01095">
    <property type="entry name" value="Pectinesterase"/>
    <property type="match status" value="1"/>
</dbReference>
<evidence type="ECO:0000256" key="10">
    <source>
        <dbReference type="ARBA" id="ARBA00023157"/>
    </source>
</evidence>
<comment type="pathway">
    <text evidence="2 16">Glycan metabolism; pectin degradation; 2-dehydro-3-deoxy-D-gluconate from pectin: step 1/5.</text>
</comment>
<keyword evidence="8 16" id="KW-0378">Hydrolase</keyword>
<evidence type="ECO:0000256" key="2">
    <source>
        <dbReference type="ARBA" id="ARBA00005184"/>
    </source>
</evidence>
<evidence type="ECO:0000256" key="6">
    <source>
        <dbReference type="ARBA" id="ARBA00022512"/>
    </source>
</evidence>
<dbReference type="Gene3D" id="1.20.140.40">
    <property type="entry name" value="Invertase/pectin methylesterase inhibitor family protein"/>
    <property type="match status" value="1"/>
</dbReference>
<protein>
    <recommendedName>
        <fullName evidence="5 16">Pectinesterase</fullName>
        <ecNumber evidence="5 16">3.1.1.11</ecNumber>
    </recommendedName>
</protein>
<proteinExistence type="inferred from homology"/>
<dbReference type="FunFam" id="1.20.140.40:FF:000001">
    <property type="entry name" value="Pectinesterase"/>
    <property type="match status" value="1"/>
</dbReference>
<comment type="catalytic activity">
    <reaction evidence="13 16">
        <text>[(1-&gt;4)-alpha-D-galacturonosyl methyl ester](n) + n H2O = [(1-&gt;4)-alpha-D-galacturonosyl](n) + n methanol + n H(+)</text>
        <dbReference type="Rhea" id="RHEA:22380"/>
        <dbReference type="Rhea" id="RHEA-COMP:14570"/>
        <dbReference type="Rhea" id="RHEA-COMP:14573"/>
        <dbReference type="ChEBI" id="CHEBI:15377"/>
        <dbReference type="ChEBI" id="CHEBI:15378"/>
        <dbReference type="ChEBI" id="CHEBI:17790"/>
        <dbReference type="ChEBI" id="CHEBI:140522"/>
        <dbReference type="ChEBI" id="CHEBI:140523"/>
        <dbReference type="EC" id="3.1.1.11"/>
    </reaction>
</comment>
<dbReference type="InterPro" id="IPR006501">
    <property type="entry name" value="Pectinesterase_inhib_dom"/>
</dbReference>
<dbReference type="EC" id="3.1.1.11" evidence="5 16"/>
<evidence type="ECO:0000256" key="1">
    <source>
        <dbReference type="ARBA" id="ARBA00004191"/>
    </source>
</evidence>
<organism evidence="18 19">
    <name type="scientific">Buddleja alternifolia</name>
    <dbReference type="NCBI Taxonomy" id="168488"/>
    <lineage>
        <taxon>Eukaryota</taxon>
        <taxon>Viridiplantae</taxon>
        <taxon>Streptophyta</taxon>
        <taxon>Embryophyta</taxon>
        <taxon>Tracheophyta</taxon>
        <taxon>Spermatophyta</taxon>
        <taxon>Magnoliopsida</taxon>
        <taxon>eudicotyledons</taxon>
        <taxon>Gunneridae</taxon>
        <taxon>Pentapetalae</taxon>
        <taxon>asterids</taxon>
        <taxon>lamiids</taxon>
        <taxon>Lamiales</taxon>
        <taxon>Scrophulariaceae</taxon>
        <taxon>Buddlejeae</taxon>
        <taxon>Buddleja</taxon>
    </lineage>
</organism>
<name>A0AAV6WR42_9LAMI</name>
<dbReference type="PROSITE" id="PS00503">
    <property type="entry name" value="PECTINESTERASE_2"/>
    <property type="match status" value="1"/>
</dbReference>
<sequence length="583" mass="63851">MAPGVNKKVAVAGIASILLVAAIVGTVVGLTRKKGGDGGDSHSGSGGSISATTKAVQQLCSPTDYKDTCEKTLANANTTDPKELIKVAFDVAIKNITDVIKNSELIKKAASDESTKKALDVCKEVLEDSIDDLKRSVQKISDFDISKMDTYVEDIITWLSATVTYQETCIDAFENTKGDTGEKMKKLLKTARELSINGLAIIEEFKNILPTLNLEGFSNRRLLSEDEIETMNVEYDPTDYPPGTPPGWKAGKRNLLAATPASLKHFAVVAQDGSAPFKTISAAVATLPKNNPTNETRVIYIKAGVYMENVVIPKIHHVMLIGDGPLKTRISGRLNFADGTKTFHTATLAVNGEDFIMKDIGVENTAGPEKHQAVALRVSGDKAVIHNCHIEGYQDTLYAHNYRHFYRDCTISGTIDFIFGDALSVFQNCRFIVRKPAGNQKCMVTAQGRTHKRVNSAIIIQNGTIEAEPAYLNTKPALESYLGRPWKEFSRTVIMQSRIDGFIHPDGWAPWQGTLYLNSLYYGEYQNRGDGSNMAKRVKWAGIQKITPKIAESFTPGAMYRGEGTDKWVTITGVPYIPGMIKV</sequence>
<comment type="subcellular location">
    <subcellularLocation>
        <location evidence="1 16">Secreted</location>
        <location evidence="1 16">Cell wall</location>
    </subcellularLocation>
</comment>
<keyword evidence="12 16" id="KW-0961">Cell wall biogenesis/degradation</keyword>
<dbReference type="InterPro" id="IPR011050">
    <property type="entry name" value="Pectin_lyase_fold/virulence"/>
</dbReference>
<evidence type="ECO:0000256" key="3">
    <source>
        <dbReference type="ARBA" id="ARBA00006027"/>
    </source>
</evidence>
<gene>
    <name evidence="18" type="ORF">BUALT_Bualt12G0118100</name>
</gene>
<dbReference type="NCBIfam" id="TIGR01614">
    <property type="entry name" value="PME_inhib"/>
    <property type="match status" value="1"/>
</dbReference>
<dbReference type="AlphaFoldDB" id="A0AAV6WR42"/>